<evidence type="ECO:0000313" key="1">
    <source>
        <dbReference type="EMBL" id="GAA1772327.1"/>
    </source>
</evidence>
<sequence length="64" mass="6686">MEAIYYEDDVPAQWSGYILDNAAFFEATLPGQDQPLGSPGGAARLGPLTVDAPLVAEQPPGPLS</sequence>
<dbReference type="EMBL" id="BAAAPN010000093">
    <property type="protein sequence ID" value="GAA1772327.1"/>
    <property type="molecule type" value="Genomic_DNA"/>
</dbReference>
<protein>
    <submittedName>
        <fullName evidence="1">Uncharacterized protein</fullName>
    </submittedName>
</protein>
<evidence type="ECO:0000313" key="2">
    <source>
        <dbReference type="Proteomes" id="UP001501475"/>
    </source>
</evidence>
<gene>
    <name evidence="1" type="ORF">GCM10009810_32120</name>
</gene>
<dbReference type="Proteomes" id="UP001501475">
    <property type="component" value="Unassembled WGS sequence"/>
</dbReference>
<proteinExistence type="predicted"/>
<organism evidence="1 2">
    <name type="scientific">Nostocoides vanveenii</name>
    <dbReference type="NCBI Taxonomy" id="330835"/>
    <lineage>
        <taxon>Bacteria</taxon>
        <taxon>Bacillati</taxon>
        <taxon>Actinomycetota</taxon>
        <taxon>Actinomycetes</taxon>
        <taxon>Micrococcales</taxon>
        <taxon>Intrasporangiaceae</taxon>
        <taxon>Nostocoides</taxon>
    </lineage>
</organism>
<reference evidence="1 2" key="1">
    <citation type="journal article" date="2019" name="Int. J. Syst. Evol. Microbiol.">
        <title>The Global Catalogue of Microorganisms (GCM) 10K type strain sequencing project: providing services to taxonomists for standard genome sequencing and annotation.</title>
        <authorList>
            <consortium name="The Broad Institute Genomics Platform"/>
            <consortium name="The Broad Institute Genome Sequencing Center for Infectious Disease"/>
            <person name="Wu L."/>
            <person name="Ma J."/>
        </authorList>
    </citation>
    <scope>NUCLEOTIDE SEQUENCE [LARGE SCALE GENOMIC DNA]</scope>
    <source>
        <strain evidence="1 2">JCM 15591</strain>
    </source>
</reference>
<accession>A0ABN2L1T1</accession>
<comment type="caution">
    <text evidence="1">The sequence shown here is derived from an EMBL/GenBank/DDBJ whole genome shotgun (WGS) entry which is preliminary data.</text>
</comment>
<name>A0ABN2L1T1_9MICO</name>
<keyword evidence="2" id="KW-1185">Reference proteome</keyword>
<dbReference type="Gene3D" id="3.30.70.20">
    <property type="match status" value="1"/>
</dbReference>